<feature type="domain" description="DUF6875" evidence="2">
    <location>
        <begin position="221"/>
        <end position="396"/>
    </location>
</feature>
<name>A0A810L4E3_9ACTN</name>
<dbReference type="AlphaFoldDB" id="A0A810L4E3"/>
<evidence type="ECO:0000313" key="4">
    <source>
        <dbReference type="Proteomes" id="UP000680750"/>
    </source>
</evidence>
<evidence type="ECO:0000259" key="2">
    <source>
        <dbReference type="Pfam" id="PF21780"/>
    </source>
</evidence>
<gene>
    <name evidence="3" type="ORF">Asera_33390</name>
</gene>
<dbReference type="RefSeq" id="WP_212804613.1">
    <property type="nucleotide sequence ID" value="NZ_AP023354.1"/>
</dbReference>
<organism evidence="3 4">
    <name type="scientific">Actinocatenispora sera</name>
    <dbReference type="NCBI Taxonomy" id="390989"/>
    <lineage>
        <taxon>Bacteria</taxon>
        <taxon>Bacillati</taxon>
        <taxon>Actinomycetota</taxon>
        <taxon>Actinomycetes</taxon>
        <taxon>Micromonosporales</taxon>
        <taxon>Micromonosporaceae</taxon>
        <taxon>Actinocatenispora</taxon>
    </lineage>
</organism>
<protein>
    <recommendedName>
        <fullName evidence="2">DUF6875 domain-containing protein</fullName>
    </recommendedName>
</protein>
<dbReference type="InterPro" id="IPR049240">
    <property type="entry name" value="DUF6875"/>
</dbReference>
<dbReference type="Proteomes" id="UP000680750">
    <property type="component" value="Chromosome"/>
</dbReference>
<evidence type="ECO:0000313" key="3">
    <source>
        <dbReference type="EMBL" id="BCJ29231.1"/>
    </source>
</evidence>
<accession>A0A810L4E3</accession>
<proteinExistence type="predicted"/>
<keyword evidence="4" id="KW-1185">Reference proteome</keyword>
<reference evidence="3" key="1">
    <citation type="submission" date="2020-08" db="EMBL/GenBank/DDBJ databases">
        <title>Whole genome shotgun sequence of Actinocatenispora sera NBRC 101916.</title>
        <authorList>
            <person name="Komaki H."/>
            <person name="Tamura T."/>
        </authorList>
    </citation>
    <scope>NUCLEOTIDE SEQUENCE</scope>
    <source>
        <strain evidence="3">NBRC 101916</strain>
    </source>
</reference>
<feature type="compositionally biased region" description="Polar residues" evidence="1">
    <location>
        <begin position="169"/>
        <end position="182"/>
    </location>
</feature>
<feature type="region of interest" description="Disordered" evidence="1">
    <location>
        <begin position="152"/>
        <end position="185"/>
    </location>
</feature>
<dbReference type="Gene3D" id="3.40.630.30">
    <property type="match status" value="1"/>
</dbReference>
<dbReference type="EMBL" id="AP023354">
    <property type="protein sequence ID" value="BCJ29231.1"/>
    <property type="molecule type" value="Genomic_DNA"/>
</dbReference>
<evidence type="ECO:0000256" key="1">
    <source>
        <dbReference type="SAM" id="MobiDB-lite"/>
    </source>
</evidence>
<dbReference type="KEGG" id="aser:Asera_33390"/>
<dbReference type="Pfam" id="PF21780">
    <property type="entry name" value="DUF6875"/>
    <property type="match status" value="1"/>
</dbReference>
<sequence>MPDTSVTDTAVPALAADEGVLVDLLARVFRTDPIAEWVFPDTDRRDAVLPRFFGILYSAAVASGGAYTNAARTGVLLSLPADATEPPELVGALIEAVGEDAARFGAVAQAQAERRPDRPHHYFTFGGWTRRRGATVWRGRCSPPCCGSATPPGSAATWKRARRRGSRWPTGTGSPSSATRSGCPTARRCSRCGGMPVPSTDPPLWSAADIDAGRSDDERLRTVLAWSRRFLTTGHAELGRSGPVCPYAGPSLRRDLFRLSVVPGAADAGQVGGLLDRYRERFQELAAAVPDRDAELVAVLVVLPDFDHADSGPLDELQRSVKQRFVSAGLMVGQFHPRCPEPGLWRRSFRPLRSPVPLIAIRRMMAGDLPFMLRSEQHLTAYLARFAPQIPARVRDQLSARAVHSPPAG</sequence>